<feature type="transmembrane region" description="Helical" evidence="16">
    <location>
        <begin position="302"/>
        <end position="322"/>
    </location>
</feature>
<evidence type="ECO:0000256" key="15">
    <source>
        <dbReference type="ARBA" id="ARBA00049902"/>
    </source>
</evidence>
<dbReference type="GO" id="GO:0032153">
    <property type="term" value="C:cell division site"/>
    <property type="evidence" value="ECO:0007669"/>
    <property type="project" value="TreeGrafter"/>
</dbReference>
<keyword evidence="2" id="KW-0328">Glycosyltransferase</keyword>
<keyword evidence="17" id="KW-0131">Cell cycle</keyword>
<dbReference type="EMBL" id="JAAZBX010000007">
    <property type="protein sequence ID" value="NLD25408.1"/>
    <property type="molecule type" value="Genomic_DNA"/>
</dbReference>
<keyword evidence="17" id="KW-0132">Cell division</keyword>
<feature type="transmembrane region" description="Helical" evidence="16">
    <location>
        <begin position="59"/>
        <end position="78"/>
    </location>
</feature>
<evidence type="ECO:0000256" key="4">
    <source>
        <dbReference type="ARBA" id="ARBA00022692"/>
    </source>
</evidence>
<evidence type="ECO:0000256" key="11">
    <source>
        <dbReference type="ARBA" id="ARBA00038053"/>
    </source>
</evidence>
<feature type="transmembrane region" description="Helical" evidence="16">
    <location>
        <begin position="182"/>
        <end position="199"/>
    </location>
</feature>
<reference evidence="17 18" key="1">
    <citation type="journal article" date="2020" name="Biotechnol. Biofuels">
        <title>New insights from the biogas microbiome by comprehensive genome-resolved metagenomics of nearly 1600 species originating from multiple anaerobic digesters.</title>
        <authorList>
            <person name="Campanaro S."/>
            <person name="Treu L."/>
            <person name="Rodriguez-R L.M."/>
            <person name="Kovalovszki A."/>
            <person name="Ziels R.M."/>
            <person name="Maus I."/>
            <person name="Zhu X."/>
            <person name="Kougias P.G."/>
            <person name="Basile A."/>
            <person name="Luo G."/>
            <person name="Schluter A."/>
            <person name="Konstantinidis K.T."/>
            <person name="Angelidaki I."/>
        </authorList>
    </citation>
    <scope>NUCLEOTIDE SEQUENCE [LARGE SCALE GENOMIC DNA]</scope>
    <source>
        <strain evidence="17">AS06rmzACSIP_65</strain>
    </source>
</reference>
<evidence type="ECO:0000256" key="12">
    <source>
        <dbReference type="ARBA" id="ARBA00041185"/>
    </source>
</evidence>
<keyword evidence="5" id="KW-0133">Cell shape</keyword>
<dbReference type="GO" id="GO:0008360">
    <property type="term" value="P:regulation of cell shape"/>
    <property type="evidence" value="ECO:0007669"/>
    <property type="project" value="UniProtKB-KW"/>
</dbReference>
<sequence length="395" mass="43502">MSRKNQTKKRKNLEARKSPDKFILYFSILMTVFGAIMIFDASVYKANESFADPFHFLKLQLVWIVIGLIIGLFLYIYDYRKLQRLSLLGMIISVVTLILVLLLGEDINGSKRWFSFGPLPPLQPAEFAKIAVILYLSSWMSSNKYFSDKTKVELKGSFLKSLVSFGAIVGVIALLIMLEPDLGTTMIIGTTSFIMYFIAKEGSDHAKLTFMSLLVLFIPLVIIAALLEPYRIGRVSTYLHLLTTGEISDPRGDGYQMQQILIGIGSGGFLGKGFGQSRQRFGYLVENTAFTDSIFAVILEELGFLGGTILVVAWTIFLWRGFKIGLNAPDKQGKLLAIGITVWLTLQALLNMGANVGLIPLTGIPAPFLSYGGSSTIVTLAGIGILLNISKHSKG</sequence>
<evidence type="ECO:0000256" key="10">
    <source>
        <dbReference type="ARBA" id="ARBA00033270"/>
    </source>
</evidence>
<evidence type="ECO:0000256" key="13">
    <source>
        <dbReference type="ARBA" id="ARBA00041418"/>
    </source>
</evidence>
<dbReference type="InterPro" id="IPR018365">
    <property type="entry name" value="Cell_cycle_FtsW-rel_CS"/>
</dbReference>
<protein>
    <recommendedName>
        <fullName evidence="12">Probable peptidoglycan glycosyltransferase FtsW</fullName>
        <ecNumber evidence="14">2.4.99.28</ecNumber>
    </recommendedName>
    <alternativeName>
        <fullName evidence="13">Cell division protein FtsW</fullName>
    </alternativeName>
    <alternativeName>
        <fullName evidence="10">Cell wall polymerase</fullName>
    </alternativeName>
    <alternativeName>
        <fullName evidence="9">Peptidoglycan polymerase</fullName>
    </alternativeName>
</protein>
<dbReference type="PROSITE" id="PS00428">
    <property type="entry name" value="FTSW_RODA_SPOVE"/>
    <property type="match status" value="1"/>
</dbReference>
<comment type="subcellular location">
    <subcellularLocation>
        <location evidence="1">Membrane</location>
        <topology evidence="1">Multi-pass membrane protein</topology>
    </subcellularLocation>
</comment>
<evidence type="ECO:0000256" key="5">
    <source>
        <dbReference type="ARBA" id="ARBA00022960"/>
    </source>
</evidence>
<evidence type="ECO:0000256" key="16">
    <source>
        <dbReference type="SAM" id="Phobius"/>
    </source>
</evidence>
<gene>
    <name evidence="17" type="ORF">GX656_02100</name>
</gene>
<dbReference type="PANTHER" id="PTHR30474:SF2">
    <property type="entry name" value="PEPTIDOGLYCAN GLYCOSYLTRANSFERASE FTSW-RELATED"/>
    <property type="match status" value="1"/>
</dbReference>
<keyword evidence="8 16" id="KW-0472">Membrane</keyword>
<keyword evidence="7 16" id="KW-1133">Transmembrane helix</keyword>
<keyword evidence="4 16" id="KW-0812">Transmembrane</keyword>
<feature type="transmembrane region" description="Helical" evidence="16">
    <location>
        <begin position="208"/>
        <end position="227"/>
    </location>
</feature>
<dbReference type="PANTHER" id="PTHR30474">
    <property type="entry name" value="CELL CYCLE PROTEIN"/>
    <property type="match status" value="1"/>
</dbReference>
<feature type="transmembrane region" description="Helical" evidence="16">
    <location>
        <begin position="158"/>
        <end position="176"/>
    </location>
</feature>
<name>A0A847CZK7_9BACT</name>
<keyword evidence="6" id="KW-0573">Peptidoglycan synthesis</keyword>
<dbReference type="Pfam" id="PF01098">
    <property type="entry name" value="FTSW_RODA_SPOVE"/>
    <property type="match status" value="1"/>
</dbReference>
<evidence type="ECO:0000256" key="8">
    <source>
        <dbReference type="ARBA" id="ARBA00023136"/>
    </source>
</evidence>
<dbReference type="AlphaFoldDB" id="A0A847CZK7"/>
<proteinExistence type="inferred from homology"/>
<feature type="transmembrane region" description="Helical" evidence="16">
    <location>
        <begin position="368"/>
        <end position="389"/>
    </location>
</feature>
<dbReference type="EC" id="2.4.99.28" evidence="14"/>
<evidence type="ECO:0000313" key="18">
    <source>
        <dbReference type="Proteomes" id="UP000545876"/>
    </source>
</evidence>
<dbReference type="GO" id="GO:0015648">
    <property type="term" value="F:lipid-linked peptidoglycan transporter activity"/>
    <property type="evidence" value="ECO:0007669"/>
    <property type="project" value="TreeGrafter"/>
</dbReference>
<organism evidence="17 18">
    <name type="scientific">Candidatus Dojkabacteria bacterium</name>
    <dbReference type="NCBI Taxonomy" id="2099670"/>
    <lineage>
        <taxon>Bacteria</taxon>
        <taxon>Candidatus Dojkabacteria</taxon>
    </lineage>
</organism>
<dbReference type="InterPro" id="IPR001182">
    <property type="entry name" value="FtsW/RodA"/>
</dbReference>
<dbReference type="GO" id="GO:0051301">
    <property type="term" value="P:cell division"/>
    <property type="evidence" value="ECO:0007669"/>
    <property type="project" value="UniProtKB-KW"/>
</dbReference>
<evidence type="ECO:0000256" key="3">
    <source>
        <dbReference type="ARBA" id="ARBA00022679"/>
    </source>
</evidence>
<evidence type="ECO:0000256" key="6">
    <source>
        <dbReference type="ARBA" id="ARBA00022984"/>
    </source>
</evidence>
<evidence type="ECO:0000256" key="14">
    <source>
        <dbReference type="ARBA" id="ARBA00044770"/>
    </source>
</evidence>
<keyword evidence="3" id="KW-0808">Transferase</keyword>
<feature type="transmembrane region" description="Helical" evidence="16">
    <location>
        <begin position="334"/>
        <end position="356"/>
    </location>
</feature>
<comment type="caution">
    <text evidence="17">The sequence shown here is derived from an EMBL/GenBank/DDBJ whole genome shotgun (WGS) entry which is preliminary data.</text>
</comment>
<evidence type="ECO:0000256" key="2">
    <source>
        <dbReference type="ARBA" id="ARBA00022676"/>
    </source>
</evidence>
<evidence type="ECO:0000313" key="17">
    <source>
        <dbReference type="EMBL" id="NLD25408.1"/>
    </source>
</evidence>
<dbReference type="GO" id="GO:0005886">
    <property type="term" value="C:plasma membrane"/>
    <property type="evidence" value="ECO:0007669"/>
    <property type="project" value="TreeGrafter"/>
</dbReference>
<dbReference type="GO" id="GO:0009252">
    <property type="term" value="P:peptidoglycan biosynthetic process"/>
    <property type="evidence" value="ECO:0007669"/>
    <property type="project" value="UniProtKB-KW"/>
</dbReference>
<feature type="transmembrane region" description="Helical" evidence="16">
    <location>
        <begin position="21"/>
        <end position="39"/>
    </location>
</feature>
<evidence type="ECO:0000256" key="9">
    <source>
        <dbReference type="ARBA" id="ARBA00032370"/>
    </source>
</evidence>
<dbReference type="Proteomes" id="UP000545876">
    <property type="component" value="Unassembled WGS sequence"/>
</dbReference>
<evidence type="ECO:0000256" key="1">
    <source>
        <dbReference type="ARBA" id="ARBA00004141"/>
    </source>
</evidence>
<evidence type="ECO:0000256" key="7">
    <source>
        <dbReference type="ARBA" id="ARBA00022989"/>
    </source>
</evidence>
<feature type="transmembrane region" description="Helical" evidence="16">
    <location>
        <begin position="85"/>
        <end position="104"/>
    </location>
</feature>
<comment type="similarity">
    <text evidence="11">Belongs to the SEDS family. FtsW subfamily.</text>
</comment>
<accession>A0A847CZK7</accession>
<dbReference type="GO" id="GO:0008955">
    <property type="term" value="F:peptidoglycan glycosyltransferase activity"/>
    <property type="evidence" value="ECO:0007669"/>
    <property type="project" value="UniProtKB-EC"/>
</dbReference>
<comment type="catalytic activity">
    <reaction evidence="15">
        <text>[GlcNAc-(1-&gt;4)-Mur2Ac(oyl-L-Ala-gamma-D-Glu-L-Lys-D-Ala-D-Ala)](n)-di-trans,octa-cis-undecaprenyl diphosphate + beta-D-GlcNAc-(1-&gt;4)-Mur2Ac(oyl-L-Ala-gamma-D-Glu-L-Lys-D-Ala-D-Ala)-di-trans,octa-cis-undecaprenyl diphosphate = [GlcNAc-(1-&gt;4)-Mur2Ac(oyl-L-Ala-gamma-D-Glu-L-Lys-D-Ala-D-Ala)](n+1)-di-trans,octa-cis-undecaprenyl diphosphate + di-trans,octa-cis-undecaprenyl diphosphate + H(+)</text>
        <dbReference type="Rhea" id="RHEA:23708"/>
        <dbReference type="Rhea" id="RHEA-COMP:9602"/>
        <dbReference type="Rhea" id="RHEA-COMP:9603"/>
        <dbReference type="ChEBI" id="CHEBI:15378"/>
        <dbReference type="ChEBI" id="CHEBI:58405"/>
        <dbReference type="ChEBI" id="CHEBI:60033"/>
        <dbReference type="ChEBI" id="CHEBI:78435"/>
        <dbReference type="EC" id="2.4.99.28"/>
    </reaction>
</comment>